<keyword evidence="3" id="KW-0863">Zinc-finger</keyword>
<evidence type="ECO:0000256" key="9">
    <source>
        <dbReference type="ARBA" id="ARBA00023242"/>
    </source>
</evidence>
<reference evidence="13" key="1">
    <citation type="submission" date="2018-12" db="EMBL/GenBank/DDBJ databases">
        <authorList>
            <person name="Yazar S."/>
        </authorList>
    </citation>
    <scope>NUCLEOTIDE SEQUENCE [LARGE SCALE GENOMIC DNA]</scope>
</reference>
<dbReference type="PANTHER" id="PTHR24082">
    <property type="entry name" value="NUCLEAR HORMONE RECEPTOR"/>
    <property type="match status" value="1"/>
</dbReference>
<dbReference type="Gene3D" id="1.10.565.10">
    <property type="entry name" value="Retinoid X Receptor"/>
    <property type="match status" value="1"/>
</dbReference>
<keyword evidence="10" id="KW-0175">Coiled coil</keyword>
<evidence type="ECO:0000256" key="5">
    <source>
        <dbReference type="ARBA" id="ARBA00023015"/>
    </source>
</evidence>
<reference evidence="12" key="3">
    <citation type="submission" date="2025-09" db="UniProtKB">
        <authorList>
            <consortium name="Ensembl"/>
        </authorList>
    </citation>
    <scope>IDENTIFICATION</scope>
</reference>
<dbReference type="GO" id="GO:0045944">
    <property type="term" value="P:positive regulation of transcription by RNA polymerase II"/>
    <property type="evidence" value="ECO:0007669"/>
    <property type="project" value="TreeGrafter"/>
</dbReference>
<organism evidence="12 13">
    <name type="scientific">Vombatus ursinus</name>
    <name type="common">Common wombat</name>
    <dbReference type="NCBI Taxonomy" id="29139"/>
    <lineage>
        <taxon>Eukaryota</taxon>
        <taxon>Metazoa</taxon>
        <taxon>Chordata</taxon>
        <taxon>Craniata</taxon>
        <taxon>Vertebrata</taxon>
        <taxon>Euteleostomi</taxon>
        <taxon>Mammalia</taxon>
        <taxon>Metatheria</taxon>
        <taxon>Diprotodontia</taxon>
        <taxon>Vombatidae</taxon>
        <taxon>Vombatus</taxon>
    </lineage>
</organism>
<reference evidence="12" key="2">
    <citation type="submission" date="2025-08" db="UniProtKB">
        <authorList>
            <consortium name="Ensembl"/>
        </authorList>
    </citation>
    <scope>IDENTIFICATION</scope>
</reference>
<dbReference type="SMART" id="SM00430">
    <property type="entry name" value="HOLI"/>
    <property type="match status" value="1"/>
</dbReference>
<keyword evidence="4" id="KW-0862">Zinc</keyword>
<dbReference type="InterPro" id="IPR000536">
    <property type="entry name" value="Nucl_hrmn_rcpt_lig-bd"/>
</dbReference>
<dbReference type="GO" id="GO:0008270">
    <property type="term" value="F:zinc ion binding"/>
    <property type="evidence" value="ECO:0007669"/>
    <property type="project" value="UniProtKB-KW"/>
</dbReference>
<dbReference type="GO" id="GO:0000978">
    <property type="term" value="F:RNA polymerase II cis-regulatory region sequence-specific DNA binding"/>
    <property type="evidence" value="ECO:0007669"/>
    <property type="project" value="TreeGrafter"/>
</dbReference>
<proteinExistence type="inferred from homology"/>
<feature type="domain" description="NR LBD" evidence="11">
    <location>
        <begin position="62"/>
        <end position="346"/>
    </location>
</feature>
<evidence type="ECO:0000256" key="1">
    <source>
        <dbReference type="ARBA" id="ARBA00008092"/>
    </source>
</evidence>
<dbReference type="InterPro" id="IPR001723">
    <property type="entry name" value="Nuclear_hrmn_rcpt"/>
</dbReference>
<evidence type="ECO:0000256" key="10">
    <source>
        <dbReference type="SAM" id="Coils"/>
    </source>
</evidence>
<protein>
    <submittedName>
        <fullName evidence="12">Nuclear receptor subfamily 1 group I member 2</fullName>
    </submittedName>
</protein>
<accession>A0A4X2LF83</accession>
<dbReference type="AlphaFoldDB" id="A0A4X2LF83"/>
<evidence type="ECO:0000256" key="3">
    <source>
        <dbReference type="ARBA" id="ARBA00022771"/>
    </source>
</evidence>
<keyword evidence="6" id="KW-0238">DNA-binding</keyword>
<evidence type="ECO:0000256" key="6">
    <source>
        <dbReference type="ARBA" id="ARBA00023125"/>
    </source>
</evidence>
<evidence type="ECO:0000313" key="12">
    <source>
        <dbReference type="Ensembl" id="ENSVURP00010019612.1"/>
    </source>
</evidence>
<dbReference type="PRINTS" id="PR00398">
    <property type="entry name" value="STRDHORMONER"/>
</dbReference>
<evidence type="ECO:0000256" key="7">
    <source>
        <dbReference type="ARBA" id="ARBA00023163"/>
    </source>
</evidence>
<name>A0A4X2LF83_VOMUR</name>
<gene>
    <name evidence="12" type="primary">NR1I2</name>
</gene>
<dbReference type="PROSITE" id="PS51843">
    <property type="entry name" value="NR_LBD"/>
    <property type="match status" value="1"/>
</dbReference>
<evidence type="ECO:0000313" key="13">
    <source>
        <dbReference type="Proteomes" id="UP000314987"/>
    </source>
</evidence>
<keyword evidence="2" id="KW-0479">Metal-binding</keyword>
<evidence type="ECO:0000256" key="2">
    <source>
        <dbReference type="ARBA" id="ARBA00022723"/>
    </source>
</evidence>
<keyword evidence="5" id="KW-0805">Transcription regulation</keyword>
<feature type="coiled-coil region" evidence="10">
    <location>
        <begin position="42"/>
        <end position="76"/>
    </location>
</feature>
<dbReference type="GO" id="GO:0004879">
    <property type="term" value="F:nuclear receptor activity"/>
    <property type="evidence" value="ECO:0007669"/>
    <property type="project" value="TreeGrafter"/>
</dbReference>
<dbReference type="Ensembl" id="ENSVURT00010022318.1">
    <property type="protein sequence ID" value="ENSVURP00010019612.1"/>
    <property type="gene ID" value="ENSVURG00010014891.1"/>
</dbReference>
<dbReference type="SUPFAM" id="SSF48508">
    <property type="entry name" value="Nuclear receptor ligand-binding domain"/>
    <property type="match status" value="1"/>
</dbReference>
<dbReference type="OMA" id="HICSSTP"/>
<dbReference type="STRING" id="29139.ENSVURP00010019612"/>
<keyword evidence="13" id="KW-1185">Reference proteome</keyword>
<dbReference type="InterPro" id="IPR050234">
    <property type="entry name" value="Nuclear_hormone_rcpt_NR1"/>
</dbReference>
<evidence type="ECO:0000256" key="8">
    <source>
        <dbReference type="ARBA" id="ARBA00023170"/>
    </source>
</evidence>
<dbReference type="InterPro" id="IPR035500">
    <property type="entry name" value="NHR-like_dom_sf"/>
</dbReference>
<evidence type="ECO:0000259" key="11">
    <source>
        <dbReference type="PROSITE" id="PS51843"/>
    </source>
</evidence>
<keyword evidence="8" id="KW-0675">Receptor</keyword>
<dbReference type="FunFam" id="1.10.565.10:FF:000024">
    <property type="entry name" value="Nuclear receptor subfamily 1 group I member 2"/>
    <property type="match status" value="1"/>
</dbReference>
<evidence type="ECO:0000256" key="4">
    <source>
        <dbReference type="ARBA" id="ARBA00022833"/>
    </source>
</evidence>
<dbReference type="Proteomes" id="UP000314987">
    <property type="component" value="Unassembled WGS sequence"/>
</dbReference>
<sequence>MESTIFLSSEEGELVIISSSSSPFCAVIMSDAAVEQRRALIKRKKREQLETQALEVKELTEEQQKMIMELLEAQKKTFDATFSHFKNVWVPEAQSSDPKIPESTASSEEATVKWNSITKHCCPMSLRLQCEDGSIWNYRASEDKSGKMIISFLPYMANTATYMFKGIINFAKVIPCFRELSIEDQIYLLKGSMIELCLLRFNKVFNAETGTWDFGRFFYYLDDPTGNLKHYLTDPVLKLHYMLKKLQLHDEEYVLIQAISLFSPDRPGVVQHCVVDQLQQRFTMALKAYIECKRPQPENRFLFLKIIAILTELRSINAQHTEHLLKIEDIHPFATPLMRELFNITDNKATSC</sequence>
<dbReference type="Pfam" id="PF00104">
    <property type="entry name" value="Hormone_recep"/>
    <property type="match status" value="1"/>
</dbReference>
<dbReference type="GO" id="GO:0030154">
    <property type="term" value="P:cell differentiation"/>
    <property type="evidence" value="ECO:0007669"/>
    <property type="project" value="TreeGrafter"/>
</dbReference>
<comment type="similarity">
    <text evidence="1">Belongs to the nuclear hormone receptor family. NR1 subfamily.</text>
</comment>
<keyword evidence="7" id="KW-0804">Transcription</keyword>
<keyword evidence="9" id="KW-0539">Nucleus</keyword>
<dbReference type="GeneTree" id="ENSGT00940000161118"/>
<dbReference type="GO" id="GO:0000122">
    <property type="term" value="P:negative regulation of transcription by RNA polymerase II"/>
    <property type="evidence" value="ECO:0007669"/>
    <property type="project" value="TreeGrafter"/>
</dbReference>
<dbReference type="PANTHER" id="PTHR24082:SF39">
    <property type="entry name" value="NUCLEAR RECEPTOR SUBFAMILY 1 GROUP I MEMBER 2"/>
    <property type="match status" value="1"/>
</dbReference>